<dbReference type="GO" id="GO:0015280">
    <property type="term" value="F:ligand-gated sodium channel activity"/>
    <property type="evidence" value="ECO:0000318"/>
    <property type="project" value="GO_Central"/>
</dbReference>
<dbReference type="EnsemblMetazoa" id="HelroT173987">
    <property type="protein sequence ID" value="HelroP173987"/>
    <property type="gene ID" value="HelroG173987"/>
</dbReference>
<organism evidence="13 14">
    <name type="scientific">Helobdella robusta</name>
    <name type="common">Californian leech</name>
    <dbReference type="NCBI Taxonomy" id="6412"/>
    <lineage>
        <taxon>Eukaryota</taxon>
        <taxon>Metazoa</taxon>
        <taxon>Spiralia</taxon>
        <taxon>Lophotrochozoa</taxon>
        <taxon>Annelida</taxon>
        <taxon>Clitellata</taxon>
        <taxon>Hirudinea</taxon>
        <taxon>Rhynchobdellida</taxon>
        <taxon>Glossiphoniidae</taxon>
        <taxon>Helobdella</taxon>
    </lineage>
</organism>
<evidence type="ECO:0000256" key="9">
    <source>
        <dbReference type="ARBA" id="ARBA00023201"/>
    </source>
</evidence>
<evidence type="ECO:0000256" key="6">
    <source>
        <dbReference type="ARBA" id="ARBA00023053"/>
    </source>
</evidence>
<evidence type="ECO:0000256" key="4">
    <source>
        <dbReference type="ARBA" id="ARBA00022692"/>
    </source>
</evidence>
<accession>T1F7G3</accession>
<dbReference type="CTD" id="20204762"/>
<reference evidence="14" key="1">
    <citation type="submission" date="2012-12" db="EMBL/GenBank/DDBJ databases">
        <authorList>
            <person name="Hellsten U."/>
            <person name="Grimwood J."/>
            <person name="Chapman J.A."/>
            <person name="Shapiro H."/>
            <person name="Aerts A."/>
            <person name="Otillar R.P."/>
            <person name="Terry A.Y."/>
            <person name="Boore J.L."/>
            <person name="Simakov O."/>
            <person name="Marletaz F."/>
            <person name="Cho S.-J."/>
            <person name="Edsinger-Gonzales E."/>
            <person name="Havlak P."/>
            <person name="Kuo D.-H."/>
            <person name="Larsson T."/>
            <person name="Lv J."/>
            <person name="Arendt D."/>
            <person name="Savage R."/>
            <person name="Osoegawa K."/>
            <person name="de Jong P."/>
            <person name="Lindberg D.R."/>
            <person name="Seaver E.C."/>
            <person name="Weisblat D.A."/>
            <person name="Putnam N.H."/>
            <person name="Grigoriev I.V."/>
            <person name="Rokhsar D.S."/>
        </authorList>
    </citation>
    <scope>NUCLEOTIDE SEQUENCE</scope>
</reference>
<keyword evidence="8" id="KW-0472">Membrane</keyword>
<dbReference type="RefSeq" id="XP_009018796.1">
    <property type="nucleotide sequence ID" value="XM_009020548.1"/>
</dbReference>
<sequence length="226" mass="25850">MESTSVRRVSKFFKSSDAFLKVLWLILLLGSTSYMTTRLYKLLKNYYAYPLTSDFRENTKIFTTVWCDVSIAFLDITICNLDLFAAAEPKEMSMNEILSNLIEIKNKFFKLRVDESISNNSEDNIDFENVFKDLATNECSLLSFQSRGVKVSVQSPGALPDLKRGFNVAPETENIVEIIQTERRPHNKQIARYTRWDVVPLVGSNPGKCCRDHRTDLLAVQTLLGK</sequence>
<keyword evidence="9 11" id="KW-0739">Sodium transport</keyword>
<reference evidence="13" key="3">
    <citation type="submission" date="2015-06" db="UniProtKB">
        <authorList>
            <consortium name="EnsemblMetazoa"/>
        </authorList>
    </citation>
    <scope>IDENTIFICATION</scope>
</reference>
<dbReference type="OrthoDB" id="6021021at2759"/>
<keyword evidence="10 11" id="KW-0407">Ion channel</keyword>
<keyword evidence="6" id="KW-0915">Sodium</keyword>
<dbReference type="InterPro" id="IPR001873">
    <property type="entry name" value="ENaC"/>
</dbReference>
<dbReference type="InParanoid" id="T1F7G3"/>
<evidence type="ECO:0000256" key="1">
    <source>
        <dbReference type="ARBA" id="ARBA00004141"/>
    </source>
</evidence>
<keyword evidence="14" id="KW-1185">Reference proteome</keyword>
<keyword evidence="4 11" id="KW-0812">Transmembrane</keyword>
<gene>
    <name evidence="13" type="primary">20204762</name>
    <name evidence="12" type="ORF">HELRODRAFT_173987</name>
</gene>
<dbReference type="GO" id="GO:0005886">
    <property type="term" value="C:plasma membrane"/>
    <property type="evidence" value="ECO:0000318"/>
    <property type="project" value="GO_Central"/>
</dbReference>
<dbReference type="PANTHER" id="PTHR11690">
    <property type="entry name" value="AMILORIDE-SENSITIVE SODIUM CHANNEL-RELATED"/>
    <property type="match status" value="1"/>
</dbReference>
<dbReference type="Proteomes" id="UP000015101">
    <property type="component" value="Unassembled WGS sequence"/>
</dbReference>
<evidence type="ECO:0000256" key="5">
    <source>
        <dbReference type="ARBA" id="ARBA00022989"/>
    </source>
</evidence>
<dbReference type="GeneID" id="20204762"/>
<evidence type="ECO:0000256" key="7">
    <source>
        <dbReference type="ARBA" id="ARBA00023065"/>
    </source>
</evidence>
<evidence type="ECO:0000256" key="10">
    <source>
        <dbReference type="ARBA" id="ARBA00023303"/>
    </source>
</evidence>
<dbReference type="EMBL" id="AMQM01004778">
    <property type="status" value="NOT_ANNOTATED_CDS"/>
    <property type="molecule type" value="Genomic_DNA"/>
</dbReference>
<evidence type="ECO:0000313" key="12">
    <source>
        <dbReference type="EMBL" id="ESO03103.1"/>
    </source>
</evidence>
<reference evidence="12 14" key="2">
    <citation type="journal article" date="2013" name="Nature">
        <title>Insights into bilaterian evolution from three spiralian genomes.</title>
        <authorList>
            <person name="Simakov O."/>
            <person name="Marletaz F."/>
            <person name="Cho S.J."/>
            <person name="Edsinger-Gonzales E."/>
            <person name="Havlak P."/>
            <person name="Hellsten U."/>
            <person name="Kuo D.H."/>
            <person name="Larsson T."/>
            <person name="Lv J."/>
            <person name="Arendt D."/>
            <person name="Savage R."/>
            <person name="Osoegawa K."/>
            <person name="de Jong P."/>
            <person name="Grimwood J."/>
            <person name="Chapman J.A."/>
            <person name="Shapiro H."/>
            <person name="Aerts A."/>
            <person name="Otillar R.P."/>
            <person name="Terry A.Y."/>
            <person name="Boore J.L."/>
            <person name="Grigoriev I.V."/>
            <person name="Lindberg D.R."/>
            <person name="Seaver E.C."/>
            <person name="Weisblat D.A."/>
            <person name="Putnam N.H."/>
            <person name="Rokhsar D.S."/>
        </authorList>
    </citation>
    <scope>NUCLEOTIDE SEQUENCE</scope>
</reference>
<evidence type="ECO:0000256" key="2">
    <source>
        <dbReference type="ARBA" id="ARBA00022448"/>
    </source>
</evidence>
<evidence type="ECO:0000256" key="8">
    <source>
        <dbReference type="ARBA" id="ARBA00023136"/>
    </source>
</evidence>
<evidence type="ECO:0000256" key="3">
    <source>
        <dbReference type="ARBA" id="ARBA00022461"/>
    </source>
</evidence>
<keyword evidence="5" id="KW-1133">Transmembrane helix</keyword>
<protein>
    <submittedName>
        <fullName evidence="12 13">Uncharacterized protein</fullName>
    </submittedName>
</protein>
<comment type="subcellular location">
    <subcellularLocation>
        <location evidence="1">Membrane</location>
        <topology evidence="1">Multi-pass membrane protein</topology>
    </subcellularLocation>
</comment>
<dbReference type="EMBL" id="KB096676">
    <property type="protein sequence ID" value="ESO03103.1"/>
    <property type="molecule type" value="Genomic_DNA"/>
</dbReference>
<keyword evidence="7 11" id="KW-0406">Ion transport</keyword>
<comment type="similarity">
    <text evidence="11">Belongs to the amiloride-sensitive sodium channel (TC 1.A.6) family.</text>
</comment>
<dbReference type="GO" id="GO:0035725">
    <property type="term" value="P:sodium ion transmembrane transport"/>
    <property type="evidence" value="ECO:0000318"/>
    <property type="project" value="GO_Central"/>
</dbReference>
<dbReference type="HOGENOM" id="CLU_1225973_0_0_1"/>
<evidence type="ECO:0000313" key="14">
    <source>
        <dbReference type="Proteomes" id="UP000015101"/>
    </source>
</evidence>
<name>T1F7G3_HELRO</name>
<dbReference type="KEGG" id="hro:HELRODRAFT_173987"/>
<dbReference type="PANTHER" id="PTHR11690:SF248">
    <property type="entry name" value="PICKPOCKET 17, ISOFORM A"/>
    <property type="match status" value="1"/>
</dbReference>
<dbReference type="Pfam" id="PF00858">
    <property type="entry name" value="ASC"/>
    <property type="match status" value="2"/>
</dbReference>
<proteinExistence type="inferred from homology"/>
<evidence type="ECO:0000256" key="11">
    <source>
        <dbReference type="RuleBase" id="RU000679"/>
    </source>
</evidence>
<keyword evidence="3 11" id="KW-0894">Sodium channel</keyword>
<dbReference type="AlphaFoldDB" id="T1F7G3"/>
<keyword evidence="2 11" id="KW-0813">Transport</keyword>
<evidence type="ECO:0000313" key="13">
    <source>
        <dbReference type="EnsemblMetazoa" id="HelroP173987"/>
    </source>
</evidence>